<evidence type="ECO:0000256" key="3">
    <source>
        <dbReference type="SAM" id="MobiDB-lite"/>
    </source>
</evidence>
<dbReference type="OMA" id="FSRITMS"/>
<gene>
    <name evidence="5" type="primary">LOC104601044</name>
</gene>
<accession>A0A1U8A7J1</accession>
<evidence type="ECO:0000256" key="2">
    <source>
        <dbReference type="PROSITE-ProRule" id="PRU00252"/>
    </source>
</evidence>
<dbReference type="SUPFAM" id="SSF50249">
    <property type="entry name" value="Nucleic acid-binding proteins"/>
    <property type="match status" value="1"/>
</dbReference>
<evidence type="ECO:0000313" key="5">
    <source>
        <dbReference type="RefSeq" id="XP_010262539.1"/>
    </source>
</evidence>
<keyword evidence="4" id="KW-1185">Reference proteome</keyword>
<dbReference type="GO" id="GO:0090297">
    <property type="term" value="P:positive regulation of mitochondrial DNA replication"/>
    <property type="evidence" value="ECO:0000318"/>
    <property type="project" value="GO_Central"/>
</dbReference>
<dbReference type="GO" id="GO:0008047">
    <property type="term" value="F:enzyme activator activity"/>
    <property type="evidence" value="ECO:0000318"/>
    <property type="project" value="GO_Central"/>
</dbReference>
<evidence type="ECO:0000313" key="4">
    <source>
        <dbReference type="Proteomes" id="UP000189703"/>
    </source>
</evidence>
<dbReference type="STRING" id="4432.A0A1U8A7J1"/>
<dbReference type="GO" id="GO:0042645">
    <property type="term" value="C:mitochondrial nucleoid"/>
    <property type="evidence" value="ECO:0000318"/>
    <property type="project" value="GO_Central"/>
</dbReference>
<dbReference type="Pfam" id="PF00436">
    <property type="entry name" value="SSB"/>
    <property type="match status" value="1"/>
</dbReference>
<dbReference type="RefSeq" id="XP_010262539.1">
    <property type="nucleotide sequence ID" value="XM_010264237.2"/>
</dbReference>
<dbReference type="Proteomes" id="UP000189703">
    <property type="component" value="Unplaced"/>
</dbReference>
<dbReference type="CDD" id="cd04496">
    <property type="entry name" value="SSB_OBF"/>
    <property type="match status" value="1"/>
</dbReference>
<protein>
    <submittedName>
        <fullName evidence="5">Single-stranded DNA-binding protein, mitochondrial-like</fullName>
    </submittedName>
</protein>
<dbReference type="GeneID" id="104601044"/>
<reference evidence="5" key="1">
    <citation type="submission" date="2025-08" db="UniProtKB">
        <authorList>
            <consortium name="RefSeq"/>
        </authorList>
    </citation>
    <scope>IDENTIFICATION</scope>
</reference>
<organism evidence="4 5">
    <name type="scientific">Nelumbo nucifera</name>
    <name type="common">Sacred lotus</name>
    <dbReference type="NCBI Taxonomy" id="4432"/>
    <lineage>
        <taxon>Eukaryota</taxon>
        <taxon>Viridiplantae</taxon>
        <taxon>Streptophyta</taxon>
        <taxon>Embryophyta</taxon>
        <taxon>Tracheophyta</taxon>
        <taxon>Spermatophyta</taxon>
        <taxon>Magnoliopsida</taxon>
        <taxon>Proteales</taxon>
        <taxon>Nelumbonaceae</taxon>
        <taxon>Nelumbo</taxon>
    </lineage>
</organism>
<dbReference type="PANTHER" id="PTHR10302">
    <property type="entry name" value="SINGLE-STRANDED DNA-BINDING PROTEIN"/>
    <property type="match status" value="1"/>
</dbReference>
<dbReference type="eggNOG" id="KOG1653">
    <property type="taxonomic scope" value="Eukaryota"/>
</dbReference>
<dbReference type="OrthoDB" id="1078367at2759"/>
<dbReference type="InterPro" id="IPR011344">
    <property type="entry name" value="ssDNA-bd"/>
</dbReference>
<feature type="compositionally biased region" description="Low complexity" evidence="3">
    <location>
        <begin position="52"/>
        <end position="76"/>
    </location>
</feature>
<dbReference type="KEGG" id="nnu:104601044"/>
<dbReference type="PANTHER" id="PTHR10302:SF16">
    <property type="entry name" value="NUCLEIC ACID-BINDING, OB-FOLD-LIKE PROTEIN"/>
    <property type="match status" value="1"/>
</dbReference>
<dbReference type="InParanoid" id="A0A1U8A7J1"/>
<sequence length="235" mass="25792">MASAMTSLSRRLSRSFISTARPAHVSLSFCTNITSNDESDSDDSRLGFDRNSSSSTTTTTSSSSSSSSSPSSSTDSNQRRPIYQRPLENGIDVGVYKAILIGQVGQSPVQKQLKSGRLVTLFSLGTGGIRNNRKPFENEQPREYADRCAVQWHRVAVYPERLGGLALKNVKPGSMLYVEGNLETKIFSDPMTGLVRRIREIAVRRDGRIVFLSNDGDATQVTPPTQMELKGVGYY</sequence>
<dbReference type="InterPro" id="IPR012340">
    <property type="entry name" value="NA-bd_OB-fold"/>
</dbReference>
<dbReference type="FunCoup" id="A0A1U8A7J1">
    <property type="interactions" value="2155"/>
</dbReference>
<feature type="region of interest" description="Disordered" evidence="3">
    <location>
        <begin position="34"/>
        <end position="85"/>
    </location>
</feature>
<dbReference type="GO" id="GO:0006260">
    <property type="term" value="P:DNA replication"/>
    <property type="evidence" value="ECO:0000318"/>
    <property type="project" value="GO_Central"/>
</dbReference>
<keyword evidence="1 2" id="KW-0238">DNA-binding</keyword>
<dbReference type="FunFam" id="2.40.50.140:FF:000160">
    <property type="entry name" value="single-stranded DNA-binding protein, mitochondrial"/>
    <property type="match status" value="1"/>
</dbReference>
<dbReference type="InterPro" id="IPR000424">
    <property type="entry name" value="Primosome_PriB/ssb"/>
</dbReference>
<dbReference type="GO" id="GO:0003697">
    <property type="term" value="F:single-stranded DNA binding"/>
    <property type="evidence" value="ECO:0000318"/>
    <property type="project" value="GO_Central"/>
</dbReference>
<name>A0A1U8A7J1_NELNU</name>
<dbReference type="PROSITE" id="PS50935">
    <property type="entry name" value="SSB"/>
    <property type="match status" value="1"/>
</dbReference>
<dbReference type="Gene3D" id="2.40.50.140">
    <property type="entry name" value="Nucleic acid-binding proteins"/>
    <property type="match status" value="1"/>
</dbReference>
<dbReference type="AlphaFoldDB" id="A0A1U8A7J1"/>
<proteinExistence type="predicted"/>
<evidence type="ECO:0000256" key="1">
    <source>
        <dbReference type="ARBA" id="ARBA00023125"/>
    </source>
</evidence>